<evidence type="ECO:0000256" key="7">
    <source>
        <dbReference type="ARBA" id="ARBA00023180"/>
    </source>
</evidence>
<evidence type="ECO:0000259" key="12">
    <source>
        <dbReference type="PROSITE" id="PS51485"/>
    </source>
</evidence>
<keyword evidence="11" id="KW-0812">Transmembrane</keyword>
<keyword evidence="11" id="KW-1133">Transmembrane helix</keyword>
<keyword evidence="14" id="KW-1185">Reference proteome</keyword>
<dbReference type="GO" id="GO:0005886">
    <property type="term" value="C:plasma membrane"/>
    <property type="evidence" value="ECO:0007669"/>
    <property type="project" value="UniProtKB-SubCell"/>
</dbReference>
<accession>A0AAV8TBD6</accession>
<dbReference type="PANTHER" id="PTHR33021">
    <property type="entry name" value="BLUE COPPER PROTEIN"/>
    <property type="match status" value="1"/>
</dbReference>
<dbReference type="InterPro" id="IPR041846">
    <property type="entry name" value="ENL_dom"/>
</dbReference>
<dbReference type="PROSITE" id="PS51485">
    <property type="entry name" value="PHYTOCYANIN"/>
    <property type="match status" value="1"/>
</dbReference>
<name>A0AAV8TBD6_9ROSI</name>
<evidence type="ECO:0000256" key="8">
    <source>
        <dbReference type="ARBA" id="ARBA00023288"/>
    </source>
</evidence>
<dbReference type="AlphaFoldDB" id="A0AAV8TBD6"/>
<dbReference type="GO" id="GO:0098552">
    <property type="term" value="C:side of membrane"/>
    <property type="evidence" value="ECO:0007669"/>
    <property type="project" value="UniProtKB-KW"/>
</dbReference>
<evidence type="ECO:0000256" key="1">
    <source>
        <dbReference type="ARBA" id="ARBA00004609"/>
    </source>
</evidence>
<dbReference type="Proteomes" id="UP001159364">
    <property type="component" value="Linkage Group LG05"/>
</dbReference>
<proteinExistence type="inferred from homology"/>
<keyword evidence="5 11" id="KW-0472">Membrane</keyword>
<feature type="region of interest" description="Disordered" evidence="10">
    <location>
        <begin position="144"/>
        <end position="169"/>
    </location>
</feature>
<evidence type="ECO:0000256" key="10">
    <source>
        <dbReference type="SAM" id="MobiDB-lite"/>
    </source>
</evidence>
<dbReference type="InterPro" id="IPR008972">
    <property type="entry name" value="Cupredoxin"/>
</dbReference>
<comment type="caution">
    <text evidence="13">The sequence shown here is derived from an EMBL/GenBank/DDBJ whole genome shotgun (WGS) entry which is preliminary data.</text>
</comment>
<evidence type="ECO:0000256" key="6">
    <source>
        <dbReference type="ARBA" id="ARBA00023157"/>
    </source>
</evidence>
<protein>
    <recommendedName>
        <fullName evidence="12">Phytocyanin domain-containing protein</fullName>
    </recommendedName>
</protein>
<gene>
    <name evidence="13" type="ORF">K2173_003138</name>
</gene>
<comment type="subcellular location">
    <subcellularLocation>
        <location evidence="1">Cell membrane</location>
        <topology evidence="1">Lipid-anchor</topology>
        <topology evidence="1">GPI-anchor</topology>
    </subcellularLocation>
</comment>
<keyword evidence="4" id="KW-0732">Signal</keyword>
<feature type="transmembrane region" description="Helical" evidence="11">
    <location>
        <begin position="201"/>
        <end position="221"/>
    </location>
</feature>
<reference evidence="13 14" key="1">
    <citation type="submission" date="2021-09" db="EMBL/GenBank/DDBJ databases">
        <title>Genomic insights and catalytic innovation underlie evolution of tropane alkaloids biosynthesis.</title>
        <authorList>
            <person name="Wang Y.-J."/>
            <person name="Tian T."/>
            <person name="Huang J.-P."/>
            <person name="Huang S.-X."/>
        </authorList>
    </citation>
    <scope>NUCLEOTIDE SEQUENCE [LARGE SCALE GENOMIC DNA]</scope>
    <source>
        <strain evidence="13">KIB-2018</strain>
        <tissue evidence="13">Leaf</tissue>
    </source>
</reference>
<dbReference type="FunFam" id="2.60.40.420:FF:000066">
    <property type="entry name" value="Early nodulin-like protein 9"/>
    <property type="match status" value="1"/>
</dbReference>
<dbReference type="InterPro" id="IPR039391">
    <property type="entry name" value="Phytocyanin-like"/>
</dbReference>
<evidence type="ECO:0000256" key="4">
    <source>
        <dbReference type="ARBA" id="ARBA00022729"/>
    </source>
</evidence>
<dbReference type="Gene3D" id="2.60.40.420">
    <property type="entry name" value="Cupredoxins - blue copper proteins"/>
    <property type="match status" value="1"/>
</dbReference>
<evidence type="ECO:0000256" key="3">
    <source>
        <dbReference type="ARBA" id="ARBA00022622"/>
    </source>
</evidence>
<evidence type="ECO:0000256" key="5">
    <source>
        <dbReference type="ARBA" id="ARBA00023136"/>
    </source>
</evidence>
<evidence type="ECO:0000256" key="9">
    <source>
        <dbReference type="ARBA" id="ARBA00035011"/>
    </source>
</evidence>
<evidence type="ECO:0000313" key="14">
    <source>
        <dbReference type="Proteomes" id="UP001159364"/>
    </source>
</evidence>
<keyword evidence="2" id="KW-1003">Cell membrane</keyword>
<keyword evidence="3" id="KW-0336">GPI-anchor</keyword>
<dbReference type="Pfam" id="PF02298">
    <property type="entry name" value="Cu_bind_like"/>
    <property type="match status" value="1"/>
</dbReference>
<dbReference type="InterPro" id="IPR003245">
    <property type="entry name" value="Phytocyanin_dom"/>
</dbReference>
<dbReference type="GO" id="GO:0009055">
    <property type="term" value="F:electron transfer activity"/>
    <property type="evidence" value="ECO:0007669"/>
    <property type="project" value="InterPro"/>
</dbReference>
<evidence type="ECO:0000256" key="2">
    <source>
        <dbReference type="ARBA" id="ARBA00022475"/>
    </source>
</evidence>
<keyword evidence="6" id="KW-1015">Disulfide bond</keyword>
<dbReference type="CDD" id="cd11019">
    <property type="entry name" value="OsENODL1_like"/>
    <property type="match status" value="1"/>
</dbReference>
<evidence type="ECO:0000256" key="11">
    <source>
        <dbReference type="SAM" id="Phobius"/>
    </source>
</evidence>
<keyword evidence="7" id="KW-0325">Glycoprotein</keyword>
<sequence length="222" mass="24126">MTISILRSKIMSQNKAFHYVLGLFCVMMLIQKTTAIQFPVGGAKGWAVPDNSSTNSHNQWAERMRFQIGDSLLFVYNPDQDSVLQVKKEDYENCTTTSPLTKYTDGHTVFSLDRSGPYYFISGNKDNCLKNEKIVVVVLADRSNHSSPTNKQANSPPPPSPNVTAPTLAPASPPGGIIEVVPSPAPTVNEPTNAASSSSTFISVIGCIVPFFAYYSSFVLAL</sequence>
<keyword evidence="8" id="KW-0449">Lipoprotein</keyword>
<organism evidence="13 14">
    <name type="scientific">Erythroxylum novogranatense</name>
    <dbReference type="NCBI Taxonomy" id="1862640"/>
    <lineage>
        <taxon>Eukaryota</taxon>
        <taxon>Viridiplantae</taxon>
        <taxon>Streptophyta</taxon>
        <taxon>Embryophyta</taxon>
        <taxon>Tracheophyta</taxon>
        <taxon>Spermatophyta</taxon>
        <taxon>Magnoliopsida</taxon>
        <taxon>eudicotyledons</taxon>
        <taxon>Gunneridae</taxon>
        <taxon>Pentapetalae</taxon>
        <taxon>rosids</taxon>
        <taxon>fabids</taxon>
        <taxon>Malpighiales</taxon>
        <taxon>Erythroxylaceae</taxon>
        <taxon>Erythroxylum</taxon>
    </lineage>
</organism>
<dbReference type="PANTHER" id="PTHR33021:SF253">
    <property type="entry name" value="EARLY NODULIN-LIKE PROTEIN 9"/>
    <property type="match status" value="1"/>
</dbReference>
<dbReference type="SUPFAM" id="SSF49503">
    <property type="entry name" value="Cupredoxins"/>
    <property type="match status" value="1"/>
</dbReference>
<evidence type="ECO:0000313" key="13">
    <source>
        <dbReference type="EMBL" id="KAJ8763666.1"/>
    </source>
</evidence>
<comment type="similarity">
    <text evidence="9">Belongs to the early nodulin-like (ENODL) family.</text>
</comment>
<dbReference type="EMBL" id="JAIWQS010000005">
    <property type="protein sequence ID" value="KAJ8763666.1"/>
    <property type="molecule type" value="Genomic_DNA"/>
</dbReference>
<feature type="domain" description="Phytocyanin" evidence="12">
    <location>
        <begin position="36"/>
        <end position="140"/>
    </location>
</feature>